<keyword evidence="1" id="KW-1133">Transmembrane helix</keyword>
<dbReference type="AlphaFoldDB" id="A0A5J4UNI6"/>
<feature type="transmembrane region" description="Helical" evidence="1">
    <location>
        <begin position="101"/>
        <end position="121"/>
    </location>
</feature>
<feature type="transmembrane region" description="Helical" evidence="1">
    <location>
        <begin position="71"/>
        <end position="89"/>
    </location>
</feature>
<comment type="caution">
    <text evidence="2">The sequence shown here is derived from an EMBL/GenBank/DDBJ whole genome shotgun (WGS) entry which is preliminary data.</text>
</comment>
<organism evidence="2 3">
    <name type="scientific">Streblomastix strix</name>
    <dbReference type="NCBI Taxonomy" id="222440"/>
    <lineage>
        <taxon>Eukaryota</taxon>
        <taxon>Metamonada</taxon>
        <taxon>Preaxostyla</taxon>
        <taxon>Oxymonadida</taxon>
        <taxon>Streblomastigidae</taxon>
        <taxon>Streblomastix</taxon>
    </lineage>
</organism>
<gene>
    <name evidence="2" type="ORF">EZS28_032933</name>
</gene>
<keyword evidence="1" id="KW-0472">Membrane</keyword>
<protein>
    <submittedName>
        <fullName evidence="2">Uncharacterized protein</fullName>
    </submittedName>
</protein>
<dbReference type="Proteomes" id="UP000324800">
    <property type="component" value="Unassembled WGS sequence"/>
</dbReference>
<evidence type="ECO:0000313" key="3">
    <source>
        <dbReference type="Proteomes" id="UP000324800"/>
    </source>
</evidence>
<feature type="non-terminal residue" evidence="2">
    <location>
        <position position="1"/>
    </location>
</feature>
<reference evidence="2 3" key="1">
    <citation type="submission" date="2019-03" db="EMBL/GenBank/DDBJ databases">
        <title>Single cell metagenomics reveals metabolic interactions within the superorganism composed of flagellate Streblomastix strix and complex community of Bacteroidetes bacteria on its surface.</title>
        <authorList>
            <person name="Treitli S.C."/>
            <person name="Kolisko M."/>
            <person name="Husnik F."/>
            <person name="Keeling P."/>
            <person name="Hampl V."/>
        </authorList>
    </citation>
    <scope>NUCLEOTIDE SEQUENCE [LARGE SCALE GENOMIC DNA]</scope>
    <source>
        <strain evidence="2">ST1C</strain>
    </source>
</reference>
<feature type="transmembrane region" description="Helical" evidence="1">
    <location>
        <begin position="20"/>
        <end position="41"/>
    </location>
</feature>
<dbReference type="EMBL" id="SNRW01014368">
    <property type="protein sequence ID" value="KAA6371540.1"/>
    <property type="molecule type" value="Genomic_DNA"/>
</dbReference>
<evidence type="ECO:0000313" key="2">
    <source>
        <dbReference type="EMBL" id="KAA6371540.1"/>
    </source>
</evidence>
<keyword evidence="1" id="KW-0812">Transmembrane</keyword>
<proteinExistence type="predicted"/>
<accession>A0A5J4UNI6</accession>
<sequence>YYQDYYLVLNFVCNGNYYYKYQLLILLLLFILFFQFLLLIFQLEAECYYLKVDSGELFILNFKLRLLTSPFNILSAEFISIVLYAFQFVNFSIPGPITPAIFSLDVIFTPPPDSLLIILMLRYDVLKLDYSF</sequence>
<evidence type="ECO:0000256" key="1">
    <source>
        <dbReference type="SAM" id="Phobius"/>
    </source>
</evidence>
<name>A0A5J4UNI6_9EUKA</name>